<evidence type="ECO:0000313" key="2">
    <source>
        <dbReference type="Proteomes" id="UP000028653"/>
    </source>
</evidence>
<proteinExistence type="predicted"/>
<reference evidence="1 2" key="1">
    <citation type="submission" date="2014-05" db="EMBL/GenBank/DDBJ databases">
        <title>ATOL: Assembling a taxonomically balanced genome-scale reconstruction of the evolutionary history of the Enterobacteriaceae.</title>
        <authorList>
            <person name="Plunkett G.III."/>
            <person name="Neeno-Eckwall E.C."/>
            <person name="Glasner J.D."/>
            <person name="Perna N.T."/>
        </authorList>
    </citation>
    <scope>NUCLEOTIDE SEQUENCE [LARGE SCALE GENOMIC DNA]</scope>
    <source>
        <strain evidence="1 2">ATCC 33320</strain>
    </source>
</reference>
<dbReference type="EMBL" id="JMPI01000038">
    <property type="protein sequence ID" value="KFC80486.1"/>
    <property type="molecule type" value="Genomic_DNA"/>
</dbReference>
<dbReference type="STRING" id="1006004.GBAG_2726"/>
<organism evidence="1 2">
    <name type="scientific">Buttiauxella agrestis ATCC 33320</name>
    <dbReference type="NCBI Taxonomy" id="1006004"/>
    <lineage>
        <taxon>Bacteria</taxon>
        <taxon>Pseudomonadati</taxon>
        <taxon>Pseudomonadota</taxon>
        <taxon>Gammaproteobacteria</taxon>
        <taxon>Enterobacterales</taxon>
        <taxon>Enterobacteriaceae</taxon>
        <taxon>Buttiauxella</taxon>
    </lineage>
</organism>
<dbReference type="Proteomes" id="UP000028653">
    <property type="component" value="Unassembled WGS sequence"/>
</dbReference>
<evidence type="ECO:0000313" key="1">
    <source>
        <dbReference type="EMBL" id="KFC80486.1"/>
    </source>
</evidence>
<dbReference type="AlphaFoldDB" id="A0A085G9U1"/>
<protein>
    <submittedName>
        <fullName evidence="1">Uncharacterized protein</fullName>
    </submittedName>
</protein>
<comment type="caution">
    <text evidence="1">The sequence shown here is derived from an EMBL/GenBank/DDBJ whole genome shotgun (WGS) entry which is preliminary data.</text>
</comment>
<sequence>MSCFKTKCSFLTYMIDYSYSFEGYNNLIDYNMEQQASIIADFFFLRRYGRQEFIYLNSREFKGIVDESTVLKYEKLLQGTGFPK</sequence>
<accession>A0A085G9U1</accession>
<name>A0A085G9U1_9ENTR</name>
<keyword evidence="2" id="KW-1185">Reference proteome</keyword>
<gene>
    <name evidence="1" type="ORF">GBAG_2726</name>
</gene>